<evidence type="ECO:0000313" key="2">
    <source>
        <dbReference type="EMBL" id="QDQ29126.1"/>
    </source>
</evidence>
<proteinExistence type="predicted"/>
<dbReference type="KEGG" id="cari:FNU76_15910"/>
<dbReference type="EMBL" id="CP041730">
    <property type="protein sequence ID" value="QDQ27716.1"/>
    <property type="molecule type" value="Genomic_DNA"/>
</dbReference>
<organism evidence="2 3">
    <name type="scientific">Chitinimonas arctica</name>
    <dbReference type="NCBI Taxonomy" id="2594795"/>
    <lineage>
        <taxon>Bacteria</taxon>
        <taxon>Pseudomonadati</taxon>
        <taxon>Pseudomonadota</taxon>
        <taxon>Betaproteobacteria</taxon>
        <taxon>Neisseriales</taxon>
        <taxon>Chitinibacteraceae</taxon>
        <taxon>Chitinimonas</taxon>
    </lineage>
</organism>
<name>A0A516SLT6_9NEIS</name>
<dbReference type="RefSeq" id="WP_144279104.1">
    <property type="nucleotide sequence ID" value="NZ_CP041730.1"/>
</dbReference>
<reference evidence="2" key="2">
    <citation type="journal article" date="2020" name="Int. J. Syst. Evol. Microbiol.">
        <title>Chitinimonas arctica sp. nov., isolated from Arctic tundra soil.</title>
        <authorList>
            <person name="Xu Q."/>
            <person name="Jiang F."/>
            <person name="Da X."/>
            <person name="Zhang Y."/>
            <person name="Geng Y."/>
            <person name="Qin K."/>
            <person name="Liu J."/>
            <person name="Peng F."/>
        </authorList>
    </citation>
    <scope>NUCLEOTIDE SEQUENCE</scope>
    <source>
        <strain evidence="2">R3-44</strain>
    </source>
</reference>
<dbReference type="OrthoDB" id="6312934at2"/>
<dbReference type="KEGG" id="cari:FNU76_23785"/>
<reference evidence="3" key="1">
    <citation type="submission" date="2019-07" db="EMBL/GenBank/DDBJ databases">
        <title>Chitinimonas sp. nov., isolated from Ny-Alesund, arctica soil.</title>
        <authorList>
            <person name="Xu Q."/>
            <person name="Peng F."/>
        </authorList>
    </citation>
    <scope>NUCLEOTIDE SEQUENCE [LARGE SCALE GENOMIC DNA]</scope>
    <source>
        <strain evidence="3">R3-44</strain>
    </source>
</reference>
<dbReference type="EMBL" id="CP041730">
    <property type="protein sequence ID" value="QDQ29126.1"/>
    <property type="molecule type" value="Genomic_DNA"/>
</dbReference>
<gene>
    <name evidence="1" type="ORF">FNU76_15910</name>
    <name evidence="2" type="ORF">FNU76_23785</name>
</gene>
<dbReference type="Proteomes" id="UP000317550">
    <property type="component" value="Chromosome"/>
</dbReference>
<accession>A0A516SLT6</accession>
<keyword evidence="3" id="KW-1185">Reference proteome</keyword>
<dbReference type="InterPro" id="IPR009225">
    <property type="entry name" value="Phage_head_completion_GpL"/>
</dbReference>
<dbReference type="AlphaFoldDB" id="A0A516SLT6"/>
<protein>
    <submittedName>
        <fullName evidence="2">Head completion/stabilization protein</fullName>
    </submittedName>
</protein>
<evidence type="ECO:0000313" key="1">
    <source>
        <dbReference type="EMBL" id="QDQ27716.1"/>
    </source>
</evidence>
<sequence>MSSSFIAIAPATESGADSVRNAAFFPAVSLAAIRASQRLDGTVTTERLRAATVEAMASVNAELAVWADAHKGLGRLNLAEVPAELIDVQSIHLQRYQRAVACLAHANLVERYRNYDSSGKGDRDADELEPTADALRRDARWAIRDLLGLSRSTVELI</sequence>
<evidence type="ECO:0000313" key="3">
    <source>
        <dbReference type="Proteomes" id="UP000317550"/>
    </source>
</evidence>
<dbReference type="Pfam" id="PF05926">
    <property type="entry name" value="Phage_GPL"/>
    <property type="match status" value="1"/>
</dbReference>